<gene>
    <name evidence="2" type="ORF">SAMN05660860_02947</name>
</gene>
<feature type="domain" description="Right handed beta helix" evidence="1">
    <location>
        <begin position="160"/>
        <end position="301"/>
    </location>
</feature>
<sequence>MRWLLLLMLVFLPGSALAELVYRGMDTLWQDTVWEGEVLIDGVLTVAAGVTLEIRPGTQVRFTSMDSNNDGIGEHEIFIQGRLKAVGTATEPILFTSSDAHPRPGSWGAINMMLAEEEETLLEHCIIEYAYRGFHAHFSRARVSDSVFRHNMRGFQFQESTVAIERCHLEDNVNGLQFRDSTVLLKDTLVRGSFWGVRCVYSEVDLEGCRIENNLINGINLRDSTLRARGNLIAGNRRGLYLQRSQGEVQGNLVVDNSEHGIFLEDSEVLVRENRIVDNGRSGVRWLNAQGRLEGNHIEGNGLYAVSNEGDTPLPAPGNWWGTADAEVIALMIRDATRGTGMGLVSIDGPLEGVPALKLPDLFDISK</sequence>
<dbReference type="EMBL" id="FNGU01000008">
    <property type="protein sequence ID" value="SDM65963.1"/>
    <property type="molecule type" value="Genomic_DNA"/>
</dbReference>
<dbReference type="Pfam" id="PF13229">
    <property type="entry name" value="Beta_helix"/>
    <property type="match status" value="1"/>
</dbReference>
<dbReference type="RefSeq" id="WP_052446454.1">
    <property type="nucleotide sequence ID" value="NZ_FNGU01000008.1"/>
</dbReference>
<name>A0A1G9V1I8_9BACT</name>
<dbReference type="InterPro" id="IPR012334">
    <property type="entry name" value="Pectin_lyas_fold"/>
</dbReference>
<dbReference type="SUPFAM" id="SSF51126">
    <property type="entry name" value="Pectin lyase-like"/>
    <property type="match status" value="1"/>
</dbReference>
<reference evidence="2 3" key="1">
    <citation type="submission" date="2016-10" db="EMBL/GenBank/DDBJ databases">
        <authorList>
            <person name="de Groot N.N."/>
        </authorList>
    </citation>
    <scope>NUCLEOTIDE SEQUENCE [LARGE SCALE GENOMIC DNA]</scope>
    <source>
        <strain evidence="2 3">DSM 17813</strain>
    </source>
</reference>
<proteinExistence type="predicted"/>
<evidence type="ECO:0000259" key="1">
    <source>
        <dbReference type="Pfam" id="PF13229"/>
    </source>
</evidence>
<dbReference type="OrthoDB" id="5401272at2"/>
<dbReference type="InterPro" id="IPR011050">
    <property type="entry name" value="Pectin_lyase_fold/virulence"/>
</dbReference>
<dbReference type="STRING" id="392333.SAMN05660860_02947"/>
<dbReference type="Gene3D" id="2.160.20.10">
    <property type="entry name" value="Single-stranded right-handed beta-helix, Pectin lyase-like"/>
    <property type="match status" value="1"/>
</dbReference>
<organism evidence="2 3">
    <name type="scientific">Geoalkalibacter ferrihydriticus</name>
    <dbReference type="NCBI Taxonomy" id="392333"/>
    <lineage>
        <taxon>Bacteria</taxon>
        <taxon>Pseudomonadati</taxon>
        <taxon>Thermodesulfobacteriota</taxon>
        <taxon>Desulfuromonadia</taxon>
        <taxon>Desulfuromonadales</taxon>
        <taxon>Geoalkalibacteraceae</taxon>
        <taxon>Geoalkalibacter</taxon>
    </lineage>
</organism>
<evidence type="ECO:0000313" key="3">
    <source>
        <dbReference type="Proteomes" id="UP000182146"/>
    </source>
</evidence>
<protein>
    <submittedName>
        <fullName evidence="2">Parallel beta-helix repeat (Two copies)</fullName>
    </submittedName>
</protein>
<dbReference type="Proteomes" id="UP000182146">
    <property type="component" value="Unassembled WGS sequence"/>
</dbReference>
<dbReference type="InterPro" id="IPR039448">
    <property type="entry name" value="Beta_helix"/>
</dbReference>
<accession>A0A1G9V1I8</accession>
<dbReference type="AlphaFoldDB" id="A0A1G9V1I8"/>
<evidence type="ECO:0000313" key="2">
    <source>
        <dbReference type="EMBL" id="SDM65963.1"/>
    </source>
</evidence>